<evidence type="ECO:0000313" key="2">
    <source>
        <dbReference type="EMBL" id="KAH0534694.1"/>
    </source>
</evidence>
<feature type="compositionally biased region" description="Polar residues" evidence="1">
    <location>
        <begin position="41"/>
        <end position="51"/>
    </location>
</feature>
<name>A0AAV7HXC4_COTGL</name>
<keyword evidence="3" id="KW-1185">Reference proteome</keyword>
<proteinExistence type="predicted"/>
<feature type="compositionally biased region" description="Polar residues" evidence="1">
    <location>
        <begin position="22"/>
        <end position="33"/>
    </location>
</feature>
<feature type="region of interest" description="Disordered" evidence="1">
    <location>
        <begin position="129"/>
        <end position="167"/>
    </location>
</feature>
<protein>
    <submittedName>
        <fullName evidence="2">Uncharacterized protein</fullName>
    </submittedName>
</protein>
<evidence type="ECO:0000256" key="1">
    <source>
        <dbReference type="SAM" id="MobiDB-lite"/>
    </source>
</evidence>
<comment type="caution">
    <text evidence="2">The sequence shown here is derived from an EMBL/GenBank/DDBJ whole genome shotgun (WGS) entry which is preliminary data.</text>
</comment>
<feature type="compositionally biased region" description="Acidic residues" evidence="1">
    <location>
        <begin position="130"/>
        <end position="158"/>
    </location>
</feature>
<feature type="region of interest" description="Disordered" evidence="1">
    <location>
        <begin position="20"/>
        <end position="51"/>
    </location>
</feature>
<accession>A0AAV7HXC4</accession>
<dbReference type="AlphaFoldDB" id="A0AAV7HXC4"/>
<evidence type="ECO:0000313" key="3">
    <source>
        <dbReference type="Proteomes" id="UP000826195"/>
    </source>
</evidence>
<dbReference type="EMBL" id="JAHXZJ010002982">
    <property type="protein sequence ID" value="KAH0534694.1"/>
    <property type="molecule type" value="Genomic_DNA"/>
</dbReference>
<sequence>MMKDFDQVSRSTRYRILKKCQEATSSSDESSFTDNDDEGSSDSVMSENRNSIVSEVQSFTCSENEYSPDSECDFAVSAEDNQSLTDDNDNEDSCDSEDHFFNCQNNCDTEGSSSDSSCSQNNYDGWSENDVSEWNDSSEDSVDEESESSDNSSDDDEPGPFLDNDHLNDPLYENAPLTLGESLLCILTFMIRHKTPKVMLADLLSLIYVHCRKPNFCIKTLYFFQKFFKNLRTPIKRHFFCCDTIYL</sequence>
<organism evidence="2 3">
    <name type="scientific">Cotesia glomerata</name>
    <name type="common">Lepidopteran parasitic wasp</name>
    <name type="synonym">Apanteles glomeratus</name>
    <dbReference type="NCBI Taxonomy" id="32391"/>
    <lineage>
        <taxon>Eukaryota</taxon>
        <taxon>Metazoa</taxon>
        <taxon>Ecdysozoa</taxon>
        <taxon>Arthropoda</taxon>
        <taxon>Hexapoda</taxon>
        <taxon>Insecta</taxon>
        <taxon>Pterygota</taxon>
        <taxon>Neoptera</taxon>
        <taxon>Endopterygota</taxon>
        <taxon>Hymenoptera</taxon>
        <taxon>Apocrita</taxon>
        <taxon>Ichneumonoidea</taxon>
        <taxon>Braconidae</taxon>
        <taxon>Microgastrinae</taxon>
        <taxon>Cotesia</taxon>
    </lineage>
</organism>
<gene>
    <name evidence="2" type="ORF">KQX54_007009</name>
</gene>
<dbReference type="Proteomes" id="UP000826195">
    <property type="component" value="Unassembled WGS sequence"/>
</dbReference>
<reference evidence="2 3" key="1">
    <citation type="journal article" date="2021" name="J. Hered.">
        <title>A chromosome-level genome assembly of the parasitoid wasp, Cotesia glomerata (Hymenoptera: Braconidae).</title>
        <authorList>
            <person name="Pinto B.J."/>
            <person name="Weis J.J."/>
            <person name="Gamble T."/>
            <person name="Ode P.J."/>
            <person name="Paul R."/>
            <person name="Zaspel J.M."/>
        </authorList>
    </citation>
    <scope>NUCLEOTIDE SEQUENCE [LARGE SCALE GENOMIC DNA]</scope>
    <source>
        <strain evidence="2">CgM1</strain>
    </source>
</reference>